<gene>
    <name evidence="1" type="ORF">H9L06_05885</name>
</gene>
<dbReference type="Pfam" id="PF06078">
    <property type="entry name" value="DUF937"/>
    <property type="match status" value="1"/>
</dbReference>
<accession>A0A7G9S1Z3</accession>
<sequence length="209" mass="20203">MANNVDLDALLAQIPVDDIAKQLGVDEDTALGAVKQTLPGLLGGMAVNASDAEGEQKLVGALDKHTPKDGKISLDAVDTEDGKKIVKHVLGDKEEAVTNALSTNAQSSGIAKLIPMLLPILAPIVMQFLAGKFGGGAEKTQQQSEGGIAGGLGDLLGGLLGGGSGSSTAASSGGLGDILGGLLGGGSGGASSGSNGGGLGGLLGGLLGR</sequence>
<keyword evidence="2" id="KW-1185">Reference proteome</keyword>
<reference evidence="1 2" key="1">
    <citation type="submission" date="2020-08" db="EMBL/GenBank/DDBJ databases">
        <title>Genome sequence of Leucobacter denitrificans KACC 14055T.</title>
        <authorList>
            <person name="Hyun D.-W."/>
            <person name="Bae J.-W."/>
        </authorList>
    </citation>
    <scope>NUCLEOTIDE SEQUENCE [LARGE SCALE GENOMIC DNA]</scope>
    <source>
        <strain evidence="1 2">KACC 14055</strain>
    </source>
</reference>
<dbReference type="EMBL" id="CP060716">
    <property type="protein sequence ID" value="QNN61868.1"/>
    <property type="molecule type" value="Genomic_DNA"/>
</dbReference>
<dbReference type="AlphaFoldDB" id="A0A7G9S1Z3"/>
<dbReference type="KEGG" id="ldn:H9L06_05885"/>
<evidence type="ECO:0000313" key="1">
    <source>
        <dbReference type="EMBL" id="QNN61868.1"/>
    </source>
</evidence>
<dbReference type="RefSeq" id="WP_187554339.1">
    <property type="nucleotide sequence ID" value="NZ_CP060716.1"/>
</dbReference>
<dbReference type="Proteomes" id="UP000515934">
    <property type="component" value="Chromosome"/>
</dbReference>
<dbReference type="InterPro" id="IPR009282">
    <property type="entry name" value="DUF937"/>
</dbReference>
<organism evidence="1 2">
    <name type="scientific">Leucobacter denitrificans</name>
    <dbReference type="NCBI Taxonomy" id="683042"/>
    <lineage>
        <taxon>Bacteria</taxon>
        <taxon>Bacillati</taxon>
        <taxon>Actinomycetota</taxon>
        <taxon>Actinomycetes</taxon>
        <taxon>Micrococcales</taxon>
        <taxon>Microbacteriaceae</taxon>
        <taxon>Leucobacter</taxon>
    </lineage>
</organism>
<proteinExistence type="predicted"/>
<protein>
    <submittedName>
        <fullName evidence="1">DUF937 domain-containing protein</fullName>
    </submittedName>
</protein>
<evidence type="ECO:0000313" key="2">
    <source>
        <dbReference type="Proteomes" id="UP000515934"/>
    </source>
</evidence>
<name>A0A7G9S1Z3_9MICO</name>